<dbReference type="Gene3D" id="3.90.320.10">
    <property type="match status" value="1"/>
</dbReference>
<dbReference type="Proteomes" id="UP001152888">
    <property type="component" value="Unassembled WGS sequence"/>
</dbReference>
<gene>
    <name evidence="3" type="ORF">ACAOBT_LOCUS16107</name>
</gene>
<dbReference type="InterPro" id="IPR011604">
    <property type="entry name" value="PDDEXK-like_dom_sf"/>
</dbReference>
<dbReference type="PANTHER" id="PTHR46609:SF8">
    <property type="entry name" value="YQAJ VIRAL RECOMBINASE DOMAIN-CONTAINING PROTEIN"/>
    <property type="match status" value="1"/>
</dbReference>
<dbReference type="Pfam" id="PF09588">
    <property type="entry name" value="YqaJ"/>
    <property type="match status" value="1"/>
</dbReference>
<dbReference type="InterPro" id="IPR051703">
    <property type="entry name" value="NF-kappa-B_Signaling_Reg"/>
</dbReference>
<feature type="chain" id="PRO_5040207258" description="YqaJ viral recombinase domain-containing protein" evidence="1">
    <location>
        <begin position="25"/>
        <end position="215"/>
    </location>
</feature>
<evidence type="ECO:0000259" key="2">
    <source>
        <dbReference type="Pfam" id="PF09588"/>
    </source>
</evidence>
<dbReference type="GO" id="GO:0006281">
    <property type="term" value="P:DNA repair"/>
    <property type="evidence" value="ECO:0007669"/>
    <property type="project" value="UniProtKB-ARBA"/>
</dbReference>
<dbReference type="PANTHER" id="PTHR46609">
    <property type="entry name" value="EXONUCLEASE, PHAGE-TYPE/RECB, C-TERMINAL DOMAIN-CONTAINING PROTEIN"/>
    <property type="match status" value="1"/>
</dbReference>
<dbReference type="CDD" id="cd22343">
    <property type="entry name" value="PDDEXK_lambda_exonuclease-like"/>
    <property type="match status" value="1"/>
</dbReference>
<reference evidence="3" key="1">
    <citation type="submission" date="2022-03" db="EMBL/GenBank/DDBJ databases">
        <authorList>
            <person name="Sayadi A."/>
        </authorList>
    </citation>
    <scope>NUCLEOTIDE SEQUENCE</scope>
</reference>
<feature type="domain" description="YqaJ viral recombinase" evidence="2">
    <location>
        <begin position="28"/>
        <end position="166"/>
    </location>
</feature>
<dbReference type="AlphaFoldDB" id="A0A9P0KUL7"/>
<dbReference type="SUPFAM" id="SSF52980">
    <property type="entry name" value="Restriction endonuclease-like"/>
    <property type="match status" value="1"/>
</dbReference>
<sequence>MITQYLTLLLPLLVKLQMKGGILPEKFRLTASSFGLIISACVKKRFPDSLFKTLLGEYNLDGIKAIQWGRTHEKDALDYLKHHYNLNIQSTGVWLTNSGLLGASPDGLIDEEDAIVEVKCPYSFRNDNLTEKLCNLTNYIIYYDEGNLLLNKSHNYYHQIQGFLHVLKKKKCYLCIWTLNGATVANVDYDELWKENIFLLENFYIEHYSPKLLGN</sequence>
<accession>A0A9P0KUL7</accession>
<comment type="caution">
    <text evidence="3">The sequence shown here is derived from an EMBL/GenBank/DDBJ whole genome shotgun (WGS) entry which is preliminary data.</text>
</comment>
<proteinExistence type="predicted"/>
<name>A0A9P0KUL7_ACAOB</name>
<keyword evidence="1" id="KW-0732">Signal</keyword>
<dbReference type="EMBL" id="CAKOFQ010006958">
    <property type="protein sequence ID" value="CAH1984472.1"/>
    <property type="molecule type" value="Genomic_DNA"/>
</dbReference>
<evidence type="ECO:0000256" key="1">
    <source>
        <dbReference type="SAM" id="SignalP"/>
    </source>
</evidence>
<keyword evidence="4" id="KW-1185">Reference proteome</keyword>
<dbReference type="InterPro" id="IPR019080">
    <property type="entry name" value="YqaJ_viral_recombinase"/>
</dbReference>
<organism evidence="3 4">
    <name type="scientific">Acanthoscelides obtectus</name>
    <name type="common">Bean weevil</name>
    <name type="synonym">Bruchus obtectus</name>
    <dbReference type="NCBI Taxonomy" id="200917"/>
    <lineage>
        <taxon>Eukaryota</taxon>
        <taxon>Metazoa</taxon>
        <taxon>Ecdysozoa</taxon>
        <taxon>Arthropoda</taxon>
        <taxon>Hexapoda</taxon>
        <taxon>Insecta</taxon>
        <taxon>Pterygota</taxon>
        <taxon>Neoptera</taxon>
        <taxon>Endopterygota</taxon>
        <taxon>Coleoptera</taxon>
        <taxon>Polyphaga</taxon>
        <taxon>Cucujiformia</taxon>
        <taxon>Chrysomeloidea</taxon>
        <taxon>Chrysomelidae</taxon>
        <taxon>Bruchinae</taxon>
        <taxon>Bruchini</taxon>
        <taxon>Acanthoscelides</taxon>
    </lineage>
</organism>
<dbReference type="InterPro" id="IPR011335">
    <property type="entry name" value="Restrct_endonuc-II-like"/>
</dbReference>
<evidence type="ECO:0000313" key="4">
    <source>
        <dbReference type="Proteomes" id="UP001152888"/>
    </source>
</evidence>
<dbReference type="OrthoDB" id="6108535at2759"/>
<evidence type="ECO:0000313" key="3">
    <source>
        <dbReference type="EMBL" id="CAH1984472.1"/>
    </source>
</evidence>
<feature type="signal peptide" evidence="1">
    <location>
        <begin position="1"/>
        <end position="24"/>
    </location>
</feature>
<protein>
    <recommendedName>
        <fullName evidence="2">YqaJ viral recombinase domain-containing protein</fullName>
    </recommendedName>
</protein>